<feature type="transmembrane region" description="Helical" evidence="1">
    <location>
        <begin position="120"/>
        <end position="139"/>
    </location>
</feature>
<accession>A0A1M6FZB3</accession>
<feature type="transmembrane region" description="Helical" evidence="1">
    <location>
        <begin position="98"/>
        <end position="114"/>
    </location>
</feature>
<gene>
    <name evidence="2" type="ORF">SAMN05444363_2427</name>
</gene>
<evidence type="ECO:0008006" key="4">
    <source>
        <dbReference type="Google" id="ProtNLM"/>
    </source>
</evidence>
<organism evidence="2 3">
    <name type="scientific">Flavobacterium terrae</name>
    <dbReference type="NCBI Taxonomy" id="415425"/>
    <lineage>
        <taxon>Bacteria</taxon>
        <taxon>Pseudomonadati</taxon>
        <taxon>Bacteroidota</taxon>
        <taxon>Flavobacteriia</taxon>
        <taxon>Flavobacteriales</taxon>
        <taxon>Flavobacteriaceae</taxon>
        <taxon>Flavobacterium</taxon>
    </lineage>
</organism>
<dbReference type="EMBL" id="FQZI01000004">
    <property type="protein sequence ID" value="SHJ03041.1"/>
    <property type="molecule type" value="Genomic_DNA"/>
</dbReference>
<sequence length="293" mass="34299">MQFLSNYEPKMLFINILITFVSMRLLKAIFDFYLHGSIHVALAVYALVRMTFHFFHIDYDEPMALFAFFGTIVGYNFVKYDELVRAKKLKITNERKAIVVLSLVSFIAATYYFFQLETITKLIGIGFLGLTMLYTLPFFPKIGNARNWAGVKIYIVAFCWAGVTLFLPIVNAHLPLSHDVWLKFCQRFLLVIILILIFEIIDLKHDDISLQTVPQKLGIEKTKLVNIFLLVLFYCLEFLKSDFQVVQLWINLILILLIALFTVFAHPKRSSYYTSFWVESVPVFWWLLVMFFC</sequence>
<feature type="transmembrane region" description="Helical" evidence="1">
    <location>
        <begin position="12"/>
        <end position="30"/>
    </location>
</feature>
<evidence type="ECO:0000313" key="2">
    <source>
        <dbReference type="EMBL" id="SHJ03041.1"/>
    </source>
</evidence>
<evidence type="ECO:0000256" key="1">
    <source>
        <dbReference type="SAM" id="Phobius"/>
    </source>
</evidence>
<evidence type="ECO:0000313" key="3">
    <source>
        <dbReference type="Proteomes" id="UP000184488"/>
    </source>
</evidence>
<keyword evidence="1" id="KW-0812">Transmembrane</keyword>
<keyword evidence="1" id="KW-0472">Membrane</keyword>
<feature type="transmembrane region" description="Helical" evidence="1">
    <location>
        <begin position="272"/>
        <end position="292"/>
    </location>
</feature>
<reference evidence="3" key="1">
    <citation type="submission" date="2016-11" db="EMBL/GenBank/DDBJ databases">
        <authorList>
            <person name="Varghese N."/>
            <person name="Submissions S."/>
        </authorList>
    </citation>
    <scope>NUCLEOTIDE SEQUENCE [LARGE SCALE GENOMIC DNA]</scope>
    <source>
        <strain evidence="3">DSM 18829</strain>
    </source>
</reference>
<dbReference type="AlphaFoldDB" id="A0A1M6FZB3"/>
<dbReference type="Proteomes" id="UP000184488">
    <property type="component" value="Unassembled WGS sequence"/>
</dbReference>
<feature type="transmembrane region" description="Helical" evidence="1">
    <location>
        <begin position="245"/>
        <end position="265"/>
    </location>
</feature>
<keyword evidence="3" id="KW-1185">Reference proteome</keyword>
<feature type="transmembrane region" description="Helical" evidence="1">
    <location>
        <begin position="151"/>
        <end position="174"/>
    </location>
</feature>
<keyword evidence="1" id="KW-1133">Transmembrane helix</keyword>
<dbReference type="RefSeq" id="WP_317041201.1">
    <property type="nucleotide sequence ID" value="NZ_FQZI01000004.1"/>
</dbReference>
<feature type="transmembrane region" description="Helical" evidence="1">
    <location>
        <begin position="222"/>
        <end position="239"/>
    </location>
</feature>
<dbReference type="STRING" id="415425.SAMN05444363_2427"/>
<feature type="transmembrane region" description="Helical" evidence="1">
    <location>
        <begin position="62"/>
        <end position="78"/>
    </location>
</feature>
<protein>
    <recommendedName>
        <fullName evidence="4">Prenyltransferase</fullName>
    </recommendedName>
</protein>
<name>A0A1M6FZB3_9FLAO</name>
<proteinExistence type="predicted"/>
<feature type="transmembrane region" description="Helical" evidence="1">
    <location>
        <begin position="180"/>
        <end position="201"/>
    </location>
</feature>